<organism evidence="2 3">
    <name type="scientific">Micromonospora saelicesensis</name>
    <dbReference type="NCBI Taxonomy" id="285676"/>
    <lineage>
        <taxon>Bacteria</taxon>
        <taxon>Bacillati</taxon>
        <taxon>Actinomycetota</taxon>
        <taxon>Actinomycetes</taxon>
        <taxon>Micromonosporales</taxon>
        <taxon>Micromonosporaceae</taxon>
        <taxon>Micromonospora</taxon>
    </lineage>
</organism>
<dbReference type="EMBL" id="FMCR01000007">
    <property type="protein sequence ID" value="SCF38039.1"/>
    <property type="molecule type" value="Genomic_DNA"/>
</dbReference>
<dbReference type="Proteomes" id="UP000198864">
    <property type="component" value="Unassembled WGS sequence"/>
</dbReference>
<proteinExistence type="predicted"/>
<evidence type="ECO:0000313" key="2">
    <source>
        <dbReference type="EMBL" id="SCF38039.1"/>
    </source>
</evidence>
<protein>
    <submittedName>
        <fullName evidence="2">Uncharacterized protein</fullName>
    </submittedName>
</protein>
<gene>
    <name evidence="2" type="ORF">GA0070561_6018</name>
</gene>
<name>A0A1C4ZYN4_9ACTN</name>
<sequence length="139" mass="14000">MLQNQNGITVDQMSSTMSSPVSTGLPPQYAAAALAGFSYQFAQDDSDFLGIGAGVGAAPNPYTSTPGVSVVGSGIWTGDSAFSGIVDAALIAANGDGLGLGYLPNPAWGTNVVNQLQGLTARRWAGRPSSSSPTSTCRS</sequence>
<accession>A0A1C4ZYN4</accession>
<evidence type="ECO:0000313" key="3">
    <source>
        <dbReference type="Proteomes" id="UP000198864"/>
    </source>
</evidence>
<feature type="region of interest" description="Disordered" evidence="1">
    <location>
        <begin position="1"/>
        <end position="21"/>
    </location>
</feature>
<dbReference type="AlphaFoldDB" id="A0A1C4ZYN4"/>
<evidence type="ECO:0000256" key="1">
    <source>
        <dbReference type="SAM" id="MobiDB-lite"/>
    </source>
</evidence>
<reference evidence="2 3" key="1">
    <citation type="submission" date="2016-06" db="EMBL/GenBank/DDBJ databases">
        <authorList>
            <person name="Kjaerup R.B."/>
            <person name="Dalgaard T.S."/>
            <person name="Juul-Madsen H.R."/>
        </authorList>
    </citation>
    <scope>NUCLEOTIDE SEQUENCE [LARGE SCALE GENOMIC DNA]</scope>
    <source>
        <strain evidence="2 3">DSM 44871</strain>
    </source>
</reference>